<protein>
    <submittedName>
        <fullName evidence="1">Uncharacterized protein</fullName>
    </submittedName>
</protein>
<dbReference type="VEuPathDB" id="FungiDB:BCV72DRAFT_104466"/>
<dbReference type="EMBL" id="KV921901">
    <property type="protein sequence ID" value="ORE07612.1"/>
    <property type="molecule type" value="Genomic_DNA"/>
</dbReference>
<proteinExistence type="predicted"/>
<name>A0A1X0R6J0_RHIZD</name>
<gene>
    <name evidence="1" type="ORF">BCV72DRAFT_104466</name>
</gene>
<dbReference type="Proteomes" id="UP000242414">
    <property type="component" value="Unassembled WGS sequence"/>
</dbReference>
<evidence type="ECO:0000313" key="1">
    <source>
        <dbReference type="EMBL" id="ORE07612.1"/>
    </source>
</evidence>
<dbReference type="AlphaFoldDB" id="A0A1X0R6J0"/>
<reference evidence="1" key="1">
    <citation type="journal article" date="2016" name="Proc. Natl. Acad. Sci. U.S.A.">
        <title>Lipid metabolic changes in an early divergent fungus govern the establishment of a mutualistic symbiosis with endobacteria.</title>
        <authorList>
            <person name="Lastovetsky O.A."/>
            <person name="Gaspar M.L."/>
            <person name="Mondo S.J."/>
            <person name="LaButti K.M."/>
            <person name="Sandor L."/>
            <person name="Grigoriev I.V."/>
            <person name="Henry S.A."/>
            <person name="Pawlowska T.E."/>
        </authorList>
    </citation>
    <scope>NUCLEOTIDE SEQUENCE [LARGE SCALE GENOMIC DNA]</scope>
    <source>
        <strain evidence="1">ATCC 52814</strain>
    </source>
</reference>
<sequence>MKGILQQCESEDRTAMGLYEFTDGMKAHPVKESNKKWTKESIKTACELFFEHEELIVDDCSEPDLLHSVWEFTYNLYQQKGIKTKLGERVSKAVSSTKNADGAIKAIDRNQEKPWLQRLIFYSRLVFMSLDHAKLASMMLRKHQTNISTIVS</sequence>
<organism evidence="1">
    <name type="scientific">Rhizopus microsporus var. microsporus</name>
    <dbReference type="NCBI Taxonomy" id="86635"/>
    <lineage>
        <taxon>Eukaryota</taxon>
        <taxon>Fungi</taxon>
        <taxon>Fungi incertae sedis</taxon>
        <taxon>Mucoromycota</taxon>
        <taxon>Mucoromycotina</taxon>
        <taxon>Mucoromycetes</taxon>
        <taxon>Mucorales</taxon>
        <taxon>Mucorineae</taxon>
        <taxon>Rhizopodaceae</taxon>
        <taxon>Rhizopus</taxon>
    </lineage>
</organism>
<accession>A0A1X0R6J0</accession>